<dbReference type="AlphaFoldDB" id="A0ABD1IDT3"/>
<dbReference type="EC" id="2.1.1.22" evidence="1"/>
<proteinExistence type="predicted"/>
<gene>
    <name evidence="1" type="ORF">AAHA92_02128</name>
</gene>
<dbReference type="InterPro" id="IPR012901">
    <property type="entry name" value="CARME"/>
</dbReference>
<reference evidence="1 2" key="1">
    <citation type="submission" date="2024-06" db="EMBL/GenBank/DDBJ databases">
        <title>A chromosome level genome sequence of Diviner's sage (Salvia divinorum).</title>
        <authorList>
            <person name="Ford S.A."/>
            <person name="Ro D.-K."/>
            <person name="Ness R.W."/>
            <person name="Phillips M.A."/>
        </authorList>
    </citation>
    <scope>NUCLEOTIDE SEQUENCE [LARGE SCALE GENOMIC DNA]</scope>
    <source>
        <strain evidence="1">SAF-2024a</strain>
        <tissue evidence="1">Leaf</tissue>
    </source>
</reference>
<keyword evidence="2" id="KW-1185">Reference proteome</keyword>
<organism evidence="1 2">
    <name type="scientific">Salvia divinorum</name>
    <name type="common">Maria pastora</name>
    <name type="synonym">Diviner's sage</name>
    <dbReference type="NCBI Taxonomy" id="28513"/>
    <lineage>
        <taxon>Eukaryota</taxon>
        <taxon>Viridiplantae</taxon>
        <taxon>Streptophyta</taxon>
        <taxon>Embryophyta</taxon>
        <taxon>Tracheophyta</taxon>
        <taxon>Spermatophyta</taxon>
        <taxon>Magnoliopsida</taxon>
        <taxon>eudicotyledons</taxon>
        <taxon>Gunneridae</taxon>
        <taxon>Pentapetalae</taxon>
        <taxon>asterids</taxon>
        <taxon>lamiids</taxon>
        <taxon>Lamiales</taxon>
        <taxon>Lamiaceae</taxon>
        <taxon>Nepetoideae</taxon>
        <taxon>Mentheae</taxon>
        <taxon>Salviinae</taxon>
        <taxon>Salvia</taxon>
        <taxon>Salvia subgen. Calosphace</taxon>
    </lineage>
</organism>
<keyword evidence="1" id="KW-0808">Transferase</keyword>
<dbReference type="GO" id="GO:0030735">
    <property type="term" value="F:carnosine N-methyltransferase activity"/>
    <property type="evidence" value="ECO:0007669"/>
    <property type="project" value="UniProtKB-EC"/>
</dbReference>
<protein>
    <submittedName>
        <fullName evidence="1">Carnosine N-methyltransferase</fullName>
        <ecNumber evidence="1">2.1.1.22</ecNumber>
    </submittedName>
</protein>
<dbReference type="Proteomes" id="UP001567538">
    <property type="component" value="Unassembled WGS sequence"/>
</dbReference>
<comment type="caution">
    <text evidence="1">The sequence shown here is derived from an EMBL/GenBank/DDBJ whole genome shotgun (WGS) entry which is preliminary data.</text>
</comment>
<keyword evidence="1" id="KW-0489">Methyltransferase</keyword>
<dbReference type="EMBL" id="JBEAFC010000002">
    <property type="protein sequence ID" value="KAL1566522.1"/>
    <property type="molecule type" value="Genomic_DNA"/>
</dbReference>
<dbReference type="Pfam" id="PF07942">
    <property type="entry name" value="CARME"/>
    <property type="match status" value="1"/>
</dbReference>
<sequence>MEKESTIATTYTTNPRSMMQNRYYAAFWTMWKTPERR</sequence>
<dbReference type="GO" id="GO:0032259">
    <property type="term" value="P:methylation"/>
    <property type="evidence" value="ECO:0007669"/>
    <property type="project" value="UniProtKB-KW"/>
</dbReference>
<evidence type="ECO:0000313" key="2">
    <source>
        <dbReference type="Proteomes" id="UP001567538"/>
    </source>
</evidence>
<accession>A0ABD1IDT3</accession>
<name>A0ABD1IDT3_SALDI</name>
<evidence type="ECO:0000313" key="1">
    <source>
        <dbReference type="EMBL" id="KAL1566522.1"/>
    </source>
</evidence>